<proteinExistence type="predicted"/>
<protein>
    <submittedName>
        <fullName evidence="1">Uncharacterized protein</fullName>
    </submittedName>
</protein>
<gene>
    <name evidence="1" type="ORF">MSG28_010086</name>
</gene>
<sequence>MAKSTLMIRQCVIPRQSRHVGSTSSRRTSSSPQRRAAAAPALATSLKPFGDIPGPLALPMLRHSAHVLPRIGNFHHTVGLGLLEGLRERYGDLVRLAKASRKRPVLYVFDPEMMRERRAAAAPAIATSLKPFGDIPGPLALPMLRHSAHVLPRIGNFHHTVGLGLLEGLRERYGDLVRLAKASRKRPVLYVFDPEMMREVYESCSTEPPRWDLKSPLHAQRTAAGGCPFHGALLQDPALVNNFEKAFDDIAIDVTRRFGELRSAENALNEDLETEVYRWALETLGLATLGIRLGCLAGPTHVPTADTRKPEKTSMDDDIPDLCSLSKRCVSGLTPAEALVRCAREIADSSYLVRSEGTLKPDLTEHFLLQAILEKSGETRPEQAFLNQLRPLQQRVLPLVADVLLAGVDPLAQSALAMLYHLSLNPAQQQRAHDEICWAAASVEAGAGNQKLSYIAACVSESMRLHPATGGVVRRSTEELSVGGYEVPAGVDIVLAHGVSGKSEKQWGRAKAFIPERWCDVGWEPLKASRAHPLASLPFGTSCPASGIAGNMLATLATRVLKKFRLEWHGPAPNMATTGVNKVQPPYYFVLQNAH</sequence>
<organism evidence="1 2">
    <name type="scientific">Choristoneura fumiferana</name>
    <name type="common">Spruce budworm moth</name>
    <name type="synonym">Archips fumiferana</name>
    <dbReference type="NCBI Taxonomy" id="7141"/>
    <lineage>
        <taxon>Eukaryota</taxon>
        <taxon>Metazoa</taxon>
        <taxon>Ecdysozoa</taxon>
        <taxon>Arthropoda</taxon>
        <taxon>Hexapoda</taxon>
        <taxon>Insecta</taxon>
        <taxon>Pterygota</taxon>
        <taxon>Neoptera</taxon>
        <taxon>Endopterygota</taxon>
        <taxon>Lepidoptera</taxon>
        <taxon>Glossata</taxon>
        <taxon>Ditrysia</taxon>
        <taxon>Tortricoidea</taxon>
        <taxon>Tortricidae</taxon>
        <taxon>Tortricinae</taxon>
        <taxon>Choristoneura</taxon>
    </lineage>
</organism>
<comment type="caution">
    <text evidence="1">The sequence shown here is derived from an EMBL/GenBank/DDBJ whole genome shotgun (WGS) entry which is preliminary data.</text>
</comment>
<evidence type="ECO:0000313" key="1">
    <source>
        <dbReference type="EMBL" id="KAI8436559.1"/>
    </source>
</evidence>
<reference evidence="1 2" key="1">
    <citation type="journal article" date="2022" name="Genome Biol. Evol.">
        <title>The Spruce Budworm Genome: Reconstructing the Evolutionary History of Antifreeze Proteins.</title>
        <authorList>
            <person name="Beliveau C."/>
            <person name="Gagne P."/>
            <person name="Picq S."/>
            <person name="Vernygora O."/>
            <person name="Keeling C.I."/>
            <person name="Pinkney K."/>
            <person name="Doucet D."/>
            <person name="Wen F."/>
            <person name="Johnston J.S."/>
            <person name="Maaroufi H."/>
            <person name="Boyle B."/>
            <person name="Laroche J."/>
            <person name="Dewar K."/>
            <person name="Juretic N."/>
            <person name="Blackburn G."/>
            <person name="Nisole A."/>
            <person name="Brunet B."/>
            <person name="Brandao M."/>
            <person name="Lumley L."/>
            <person name="Duan J."/>
            <person name="Quan G."/>
            <person name="Lucarotti C.J."/>
            <person name="Roe A.D."/>
            <person name="Sperling F.A.H."/>
            <person name="Levesque R.C."/>
            <person name="Cusson M."/>
        </authorList>
    </citation>
    <scope>NUCLEOTIDE SEQUENCE [LARGE SCALE GENOMIC DNA]</scope>
    <source>
        <strain evidence="1">Glfc:IPQL:Cfum</strain>
    </source>
</reference>
<evidence type="ECO:0000313" key="2">
    <source>
        <dbReference type="Proteomes" id="UP001064048"/>
    </source>
</evidence>
<dbReference type="EMBL" id="CM046117">
    <property type="protein sequence ID" value="KAI8436559.1"/>
    <property type="molecule type" value="Genomic_DNA"/>
</dbReference>
<dbReference type="Proteomes" id="UP001064048">
    <property type="component" value="Chromosome 17"/>
</dbReference>
<name>A0ACC0KJB1_CHOFU</name>
<keyword evidence="2" id="KW-1185">Reference proteome</keyword>
<accession>A0ACC0KJB1</accession>